<reference evidence="2" key="1">
    <citation type="submission" date="2020-12" db="EMBL/GenBank/DDBJ databases">
        <title>Antrihabitans popcorni sp. nov. and Antrihabitans auranticaus sp. nov., isolated from a larva cave.</title>
        <authorList>
            <person name="Lee S.D."/>
            <person name="Kim I.S."/>
        </authorList>
    </citation>
    <scope>NUCLEOTIDE SEQUENCE</scope>
    <source>
        <strain evidence="2">YC3-6</strain>
    </source>
</reference>
<evidence type="ECO:0000313" key="2">
    <source>
        <dbReference type="EMBL" id="MBJ8339239.1"/>
    </source>
</evidence>
<proteinExistence type="predicted"/>
<dbReference type="Proteomes" id="UP000655868">
    <property type="component" value="Unassembled WGS sequence"/>
</dbReference>
<dbReference type="EMBL" id="JAEMNV010000003">
    <property type="protein sequence ID" value="MBJ8339239.1"/>
    <property type="molecule type" value="Genomic_DNA"/>
</dbReference>
<evidence type="ECO:0000313" key="3">
    <source>
        <dbReference type="Proteomes" id="UP000655868"/>
    </source>
</evidence>
<dbReference type="RefSeq" id="WP_199703957.1">
    <property type="nucleotide sequence ID" value="NZ_JAEMNV010000003.1"/>
</dbReference>
<dbReference type="PROSITE" id="PS50112">
    <property type="entry name" value="PAS"/>
    <property type="match status" value="1"/>
</dbReference>
<sequence>MYEERKPAPDTALGYLHQLPALILIDRLPIPILAVDAKGEVLHANPALEELLGYDPGNLTGRPLDNLLGRSPDEYQSAIGVLACHGGQPIALRHRNGDPVRVIASDSVFMRRDDPITLVSLHDVTENLWAGGPYMSLGRAHGA</sequence>
<dbReference type="InterPro" id="IPR035965">
    <property type="entry name" value="PAS-like_dom_sf"/>
</dbReference>
<dbReference type="InterPro" id="IPR000014">
    <property type="entry name" value="PAS"/>
</dbReference>
<evidence type="ECO:0000259" key="1">
    <source>
        <dbReference type="PROSITE" id="PS50112"/>
    </source>
</evidence>
<dbReference type="SUPFAM" id="SSF55785">
    <property type="entry name" value="PYP-like sensor domain (PAS domain)"/>
    <property type="match status" value="1"/>
</dbReference>
<gene>
    <name evidence="2" type="ORF">JGU71_10095</name>
</gene>
<feature type="domain" description="PAS" evidence="1">
    <location>
        <begin position="24"/>
        <end position="62"/>
    </location>
</feature>
<comment type="caution">
    <text evidence="2">The sequence shown here is derived from an EMBL/GenBank/DDBJ whole genome shotgun (WGS) entry which is preliminary data.</text>
</comment>
<dbReference type="Gene3D" id="3.30.450.20">
    <property type="entry name" value="PAS domain"/>
    <property type="match status" value="1"/>
</dbReference>
<dbReference type="NCBIfam" id="TIGR00229">
    <property type="entry name" value="sensory_box"/>
    <property type="match status" value="1"/>
</dbReference>
<dbReference type="AlphaFoldDB" id="A0A934U2J4"/>
<organism evidence="2 3">
    <name type="scientific">Antrihabitans stalagmiti</name>
    <dbReference type="NCBI Taxonomy" id="2799499"/>
    <lineage>
        <taxon>Bacteria</taxon>
        <taxon>Bacillati</taxon>
        <taxon>Actinomycetota</taxon>
        <taxon>Actinomycetes</taxon>
        <taxon>Mycobacteriales</taxon>
        <taxon>Nocardiaceae</taxon>
        <taxon>Antrihabitans</taxon>
    </lineage>
</organism>
<dbReference type="Pfam" id="PF13426">
    <property type="entry name" value="PAS_9"/>
    <property type="match status" value="1"/>
</dbReference>
<name>A0A934U2J4_9NOCA</name>
<keyword evidence="3" id="KW-1185">Reference proteome</keyword>
<accession>A0A934U2J4</accession>
<dbReference type="SMART" id="SM00091">
    <property type="entry name" value="PAS"/>
    <property type="match status" value="1"/>
</dbReference>
<dbReference type="CDD" id="cd00130">
    <property type="entry name" value="PAS"/>
    <property type="match status" value="1"/>
</dbReference>
<protein>
    <submittedName>
        <fullName evidence="2">PAS domain-containing protein</fullName>
    </submittedName>
</protein>